<dbReference type="CDD" id="cd07344">
    <property type="entry name" value="M48_yhfN_like"/>
    <property type="match status" value="1"/>
</dbReference>
<dbReference type="InterPro" id="IPR053136">
    <property type="entry name" value="UTP_pyrophosphatase-like"/>
</dbReference>
<evidence type="ECO:0000259" key="1">
    <source>
        <dbReference type="Pfam" id="PF01863"/>
    </source>
</evidence>
<evidence type="ECO:0000313" key="3">
    <source>
        <dbReference type="Proteomes" id="UP000184241"/>
    </source>
</evidence>
<organism evidence="2 3">
    <name type="scientific">Clostridium intestinale DSM 6191</name>
    <dbReference type="NCBI Taxonomy" id="1121320"/>
    <lineage>
        <taxon>Bacteria</taxon>
        <taxon>Bacillati</taxon>
        <taxon>Bacillota</taxon>
        <taxon>Clostridia</taxon>
        <taxon>Eubacteriales</taxon>
        <taxon>Clostridiaceae</taxon>
        <taxon>Clostridium</taxon>
    </lineage>
</organism>
<gene>
    <name evidence="2" type="ORF">SAMN02745941_02808</name>
</gene>
<reference evidence="2 3" key="1">
    <citation type="submission" date="2016-11" db="EMBL/GenBank/DDBJ databases">
        <authorList>
            <person name="Jaros S."/>
            <person name="Januszkiewicz K."/>
            <person name="Wedrychowicz H."/>
        </authorList>
    </citation>
    <scope>NUCLEOTIDE SEQUENCE [LARGE SCALE GENOMIC DNA]</scope>
    <source>
        <strain evidence="2 3">DSM 6191</strain>
    </source>
</reference>
<dbReference type="Pfam" id="PF01863">
    <property type="entry name" value="YgjP-like"/>
    <property type="match status" value="1"/>
</dbReference>
<sequence length="240" mass="28529">MGLLFYKNILERNFKMNFNYKVIVSKRRKTVRVKIASEKEVIIYSPYRISNKEAEAIINSNIKQIEKLIDKLAKLRGPSILERGWLYILGEKVPVTIIEKKEEGISLKYDGQRVYLSINPNHNQDEVRELIKKWYKKIAKEYLIRLTVEMAEKYNFTVNSVRIKDVKTRWGSCSSKRNINLSYKLIMAPKEVVGYVIVHELCHLKEMNHSEKFWREVSNIIPNYKVYLEHLKKFGHNYEV</sequence>
<name>A0A1M5ZD48_9CLOT</name>
<dbReference type="Gene3D" id="3.30.2010.10">
    <property type="entry name" value="Metalloproteases ('zincins'), catalytic domain"/>
    <property type="match status" value="1"/>
</dbReference>
<dbReference type="Proteomes" id="UP000184241">
    <property type="component" value="Unassembled WGS sequence"/>
</dbReference>
<protein>
    <recommendedName>
        <fullName evidence="1">YgjP-like metallopeptidase domain-containing protein</fullName>
    </recommendedName>
</protein>
<accession>A0A1M5ZD48</accession>
<dbReference type="PANTHER" id="PTHR30399:SF1">
    <property type="entry name" value="UTP PYROPHOSPHATASE"/>
    <property type="match status" value="1"/>
</dbReference>
<dbReference type="EMBL" id="FQXU01000008">
    <property type="protein sequence ID" value="SHI22099.1"/>
    <property type="molecule type" value="Genomic_DNA"/>
</dbReference>
<dbReference type="PANTHER" id="PTHR30399">
    <property type="entry name" value="UNCHARACTERIZED PROTEIN YGJP"/>
    <property type="match status" value="1"/>
</dbReference>
<evidence type="ECO:0000313" key="2">
    <source>
        <dbReference type="EMBL" id="SHI22099.1"/>
    </source>
</evidence>
<dbReference type="InterPro" id="IPR002725">
    <property type="entry name" value="YgjP-like_metallopeptidase"/>
</dbReference>
<proteinExistence type="predicted"/>
<dbReference type="AlphaFoldDB" id="A0A1M5ZD48"/>
<feature type="domain" description="YgjP-like metallopeptidase" evidence="1">
    <location>
        <begin position="29"/>
        <end position="233"/>
    </location>
</feature>